<feature type="transmembrane region" description="Helical" evidence="6">
    <location>
        <begin position="50"/>
        <end position="68"/>
    </location>
</feature>
<dbReference type="GO" id="GO:0008360">
    <property type="term" value="P:regulation of cell shape"/>
    <property type="evidence" value="ECO:0007669"/>
    <property type="project" value="UniProtKB-KW"/>
</dbReference>
<evidence type="ECO:0000256" key="6">
    <source>
        <dbReference type="SAM" id="Phobius"/>
    </source>
</evidence>
<dbReference type="InterPro" id="IPR001182">
    <property type="entry name" value="FtsW/RodA"/>
</dbReference>
<feature type="transmembrane region" description="Helical" evidence="6">
    <location>
        <begin position="213"/>
        <end position="229"/>
    </location>
</feature>
<dbReference type="PANTHER" id="PTHR30474">
    <property type="entry name" value="CELL CYCLE PROTEIN"/>
    <property type="match status" value="1"/>
</dbReference>
<accession>A0A937XAH3</accession>
<keyword evidence="2 6" id="KW-0812">Transmembrane</keyword>
<dbReference type="EMBL" id="VGIY01000524">
    <property type="protein sequence ID" value="MBM3318878.1"/>
    <property type="molecule type" value="Genomic_DNA"/>
</dbReference>
<feature type="transmembrane region" description="Helical" evidence="6">
    <location>
        <begin position="144"/>
        <end position="160"/>
    </location>
</feature>
<comment type="caution">
    <text evidence="7">The sequence shown here is derived from an EMBL/GenBank/DDBJ whole genome shotgun (WGS) entry which is preliminary data.</text>
</comment>
<dbReference type="Pfam" id="PF01098">
    <property type="entry name" value="FTSW_RODA_SPOVE"/>
    <property type="match status" value="2"/>
</dbReference>
<sequence>MRPGSARDWRRFWRAWDPLLAVPVLLLLLAGALTVYSATALTEHGGTELIVRHLFAILLGAGAAYLMAKIPPRGLADFSPLLFAGSLLLLLLVLLAGEVHGGARRWLACGPVRLQPSEPAKLAFLIYLAHFLSRPGRDLRRTSVLVRALAVILVPTILVLRQPDLGTALAFPAVGVVMLVWWGLPWLTLGLLLSPFATGILAGLRYAADVPALLGWLWVPVTALGALWLRRRGTGWVLVGAFVLLQLFVALEVGRVWNGLEPYQQARLRTFMHPERDPSGAGYQVIQSKIAIGSGCTLGRGFGLGSQKALAFLPRQHTDFIYSVVGEEFGFLGATLVLGLYGALLLRGCALARRMRSPFASLATIGVTTLVGYHAAVNIGMTLGLMPVTGLPLPLLSYGGSFLVTMMAAVGLLLGMAARRYER</sequence>
<proteinExistence type="predicted"/>
<feature type="transmembrane region" description="Helical" evidence="6">
    <location>
        <begin position="189"/>
        <end position="207"/>
    </location>
</feature>
<feature type="transmembrane region" description="Helical" evidence="6">
    <location>
        <begin position="75"/>
        <end position="96"/>
    </location>
</feature>
<evidence type="ECO:0000313" key="7">
    <source>
        <dbReference type="EMBL" id="MBM3318878.1"/>
    </source>
</evidence>
<dbReference type="InterPro" id="IPR011923">
    <property type="entry name" value="RodA/MrdB"/>
</dbReference>
<comment type="subcellular location">
    <subcellularLocation>
        <location evidence="1">Membrane</location>
        <topology evidence="1">Multi-pass membrane protein</topology>
    </subcellularLocation>
</comment>
<feature type="transmembrane region" description="Helical" evidence="6">
    <location>
        <begin position="396"/>
        <end position="418"/>
    </location>
</feature>
<dbReference type="AlphaFoldDB" id="A0A937XAH3"/>
<evidence type="ECO:0000256" key="1">
    <source>
        <dbReference type="ARBA" id="ARBA00004141"/>
    </source>
</evidence>
<dbReference type="GO" id="GO:0015648">
    <property type="term" value="F:lipid-linked peptidoglycan transporter activity"/>
    <property type="evidence" value="ECO:0007669"/>
    <property type="project" value="TreeGrafter"/>
</dbReference>
<feature type="transmembrane region" description="Helical" evidence="6">
    <location>
        <begin position="358"/>
        <end position="376"/>
    </location>
</feature>
<dbReference type="GO" id="GO:0032153">
    <property type="term" value="C:cell division site"/>
    <property type="evidence" value="ECO:0007669"/>
    <property type="project" value="TreeGrafter"/>
</dbReference>
<dbReference type="NCBIfam" id="NF037961">
    <property type="entry name" value="RodA_shape"/>
    <property type="match status" value="1"/>
</dbReference>
<keyword evidence="3" id="KW-0133">Cell shape</keyword>
<feature type="transmembrane region" description="Helical" evidence="6">
    <location>
        <begin position="166"/>
        <end position="184"/>
    </location>
</feature>
<keyword evidence="4 6" id="KW-1133">Transmembrane helix</keyword>
<dbReference type="PANTHER" id="PTHR30474:SF1">
    <property type="entry name" value="PEPTIDOGLYCAN GLYCOSYLTRANSFERASE MRDB"/>
    <property type="match status" value="1"/>
</dbReference>
<gene>
    <name evidence="7" type="primary">rodA</name>
    <name evidence="7" type="ORF">FJY75_13605</name>
</gene>
<organism evidence="7 8">
    <name type="scientific">Eiseniibacteriota bacterium</name>
    <dbReference type="NCBI Taxonomy" id="2212470"/>
    <lineage>
        <taxon>Bacteria</taxon>
        <taxon>Candidatus Eiseniibacteriota</taxon>
    </lineage>
</organism>
<feature type="transmembrane region" description="Helical" evidence="6">
    <location>
        <begin position="236"/>
        <end position="257"/>
    </location>
</feature>
<evidence type="ECO:0000256" key="2">
    <source>
        <dbReference type="ARBA" id="ARBA00022692"/>
    </source>
</evidence>
<dbReference type="NCBIfam" id="TIGR02210">
    <property type="entry name" value="rodA_shape"/>
    <property type="match status" value="1"/>
</dbReference>
<reference evidence="7" key="1">
    <citation type="submission" date="2019-03" db="EMBL/GenBank/DDBJ databases">
        <title>Lake Tanganyika Metagenome-Assembled Genomes (MAGs).</title>
        <authorList>
            <person name="Tran P."/>
        </authorList>
    </citation>
    <scope>NUCLEOTIDE SEQUENCE</scope>
    <source>
        <strain evidence="7">M_DeepCast_400m_m2_100</strain>
    </source>
</reference>
<dbReference type="GO" id="GO:0051301">
    <property type="term" value="P:cell division"/>
    <property type="evidence" value="ECO:0007669"/>
    <property type="project" value="InterPro"/>
</dbReference>
<evidence type="ECO:0000256" key="3">
    <source>
        <dbReference type="ARBA" id="ARBA00022960"/>
    </source>
</evidence>
<name>A0A937XAH3_UNCEI</name>
<dbReference type="Proteomes" id="UP000748308">
    <property type="component" value="Unassembled WGS sequence"/>
</dbReference>
<dbReference type="GO" id="GO:0005886">
    <property type="term" value="C:plasma membrane"/>
    <property type="evidence" value="ECO:0007669"/>
    <property type="project" value="TreeGrafter"/>
</dbReference>
<keyword evidence="5 6" id="KW-0472">Membrane</keyword>
<feature type="transmembrane region" description="Helical" evidence="6">
    <location>
        <begin position="329"/>
        <end position="346"/>
    </location>
</feature>
<evidence type="ECO:0000313" key="8">
    <source>
        <dbReference type="Proteomes" id="UP000748308"/>
    </source>
</evidence>
<evidence type="ECO:0000256" key="4">
    <source>
        <dbReference type="ARBA" id="ARBA00022989"/>
    </source>
</evidence>
<evidence type="ECO:0000256" key="5">
    <source>
        <dbReference type="ARBA" id="ARBA00023136"/>
    </source>
</evidence>
<protein>
    <submittedName>
        <fullName evidence="7">Rod shape-determining protein RodA</fullName>
    </submittedName>
</protein>